<dbReference type="CDD" id="cd17075">
    <property type="entry name" value="UBX1_UBXN9"/>
    <property type="match status" value="1"/>
</dbReference>
<evidence type="ECO:0000259" key="2">
    <source>
        <dbReference type="Pfam" id="PF11470"/>
    </source>
</evidence>
<feature type="domain" description="TUG ubiquitin-like" evidence="2">
    <location>
        <begin position="10"/>
        <end position="71"/>
    </location>
</feature>
<dbReference type="AlphaFoldDB" id="A0A8S4RZF1"/>
<feature type="compositionally biased region" description="Basic and acidic residues" evidence="1">
    <location>
        <begin position="477"/>
        <end position="487"/>
    </location>
</feature>
<dbReference type="InterPro" id="IPR021569">
    <property type="entry name" value="TUG-UBL1"/>
</dbReference>
<dbReference type="GO" id="GO:0005634">
    <property type="term" value="C:nucleus"/>
    <property type="evidence" value="ECO:0007669"/>
    <property type="project" value="TreeGrafter"/>
</dbReference>
<dbReference type="OrthoDB" id="440781at2759"/>
<reference evidence="3" key="1">
    <citation type="submission" date="2022-03" db="EMBL/GenBank/DDBJ databases">
        <authorList>
            <person name="Lindestad O."/>
        </authorList>
    </citation>
    <scope>NUCLEOTIDE SEQUENCE</scope>
</reference>
<dbReference type="InterPro" id="IPR059238">
    <property type="entry name" value="UBX1_UBXN9"/>
</dbReference>
<evidence type="ECO:0000313" key="4">
    <source>
        <dbReference type="Proteomes" id="UP000838756"/>
    </source>
</evidence>
<dbReference type="InterPro" id="IPR029071">
    <property type="entry name" value="Ubiquitin-like_domsf"/>
</dbReference>
<feature type="region of interest" description="Disordered" evidence="1">
    <location>
        <begin position="466"/>
        <end position="507"/>
    </location>
</feature>
<sequence length="507" mass="58060">MSRDITVLLPNGRRIKVYCTADTNILQLLEDVCAKQGFQPTDYDLKHHNHLLDLTTTVRFCNLPNKAVLEMVEAEKKRVESNVTVGLMLNDGERIMGDFAPNTSLYDLIISLAPNELPSLENPSISYMRQEVTGIPALKEKSLRQLGLIAGRAILRLLDKSSDPVQANVSSVYRCVPAEKTQNVPLPTDHIPCDRFEKPGPSGINNKDTQKPFDPVKLIQKEKEQKQHKTDSAVCDAGYNLERPETDDEKTKKISTYNDSTTMSQPRKHFLTQENLERRLRIEEEVTFVGSQKAIAFTQPDVAEDELSDLPDDFYELTLEEVRKIYHELQQQRIELENTPMLTSAKRDELEQQVKESSVQKLNTYKNVVVRIQFPDNVILQGVFTPNNTIEDIQKFVKEHLHNQDKPFHIFTTPLKESLDPAMTLIEAKFVPCVHMHFKWLEDSEHPTYLKEEIYTKKTSSNAASILASKYRAPNRRKLEDLPEDSQKSNPTSSTSKQSKVPKWFKK</sequence>
<dbReference type="Proteomes" id="UP000838756">
    <property type="component" value="Unassembled WGS sequence"/>
</dbReference>
<dbReference type="GO" id="GO:0042593">
    <property type="term" value="P:glucose homeostasis"/>
    <property type="evidence" value="ECO:0007669"/>
    <property type="project" value="TreeGrafter"/>
</dbReference>
<dbReference type="EMBL" id="CAKXAJ010025823">
    <property type="protein sequence ID" value="CAH2244408.1"/>
    <property type="molecule type" value="Genomic_DNA"/>
</dbReference>
<dbReference type="GO" id="GO:0012506">
    <property type="term" value="C:vesicle membrane"/>
    <property type="evidence" value="ECO:0007669"/>
    <property type="project" value="TreeGrafter"/>
</dbReference>
<dbReference type="CDD" id="cd16118">
    <property type="entry name" value="UBX2_UBXN9"/>
    <property type="match status" value="1"/>
</dbReference>
<dbReference type="PANTHER" id="PTHR46467">
    <property type="entry name" value="TETHER CONTAINING UBX DOMAIN FOR GLUT4"/>
    <property type="match status" value="1"/>
</dbReference>
<dbReference type="Pfam" id="PF11470">
    <property type="entry name" value="TUG-UBL1"/>
    <property type="match status" value="1"/>
</dbReference>
<dbReference type="Gene3D" id="3.10.20.90">
    <property type="entry name" value="Phosphatidylinositol 3-kinase Catalytic Subunit, Chain A, domain 1"/>
    <property type="match status" value="2"/>
</dbReference>
<proteinExistence type="predicted"/>
<dbReference type="PANTHER" id="PTHR46467:SF1">
    <property type="entry name" value="TETHER CONTAINING UBX DOMAIN FOR GLUT4"/>
    <property type="match status" value="1"/>
</dbReference>
<protein>
    <submittedName>
        <fullName evidence="3">Jg25355 protein</fullName>
    </submittedName>
</protein>
<evidence type="ECO:0000256" key="1">
    <source>
        <dbReference type="SAM" id="MobiDB-lite"/>
    </source>
</evidence>
<comment type="caution">
    <text evidence="3">The sequence shown here is derived from an EMBL/GenBank/DDBJ whole genome shotgun (WGS) entry which is preliminary data.</text>
</comment>
<name>A0A8S4RZF1_9NEOP</name>
<evidence type="ECO:0000313" key="3">
    <source>
        <dbReference type="EMBL" id="CAH2244408.1"/>
    </source>
</evidence>
<feature type="compositionally biased region" description="Polar residues" evidence="1">
    <location>
        <begin position="488"/>
        <end position="499"/>
    </location>
</feature>
<dbReference type="CDD" id="cd16105">
    <property type="entry name" value="Ubl_ASPSCR1_like"/>
    <property type="match status" value="1"/>
</dbReference>
<gene>
    <name evidence="3" type="primary">jg25355</name>
    <name evidence="3" type="ORF">PAEG_LOCUS20357</name>
</gene>
<accession>A0A8S4RZF1</accession>
<dbReference type="SUPFAM" id="SSF54236">
    <property type="entry name" value="Ubiquitin-like"/>
    <property type="match status" value="2"/>
</dbReference>
<dbReference type="GO" id="GO:0005737">
    <property type="term" value="C:cytoplasm"/>
    <property type="evidence" value="ECO:0007669"/>
    <property type="project" value="TreeGrafter"/>
</dbReference>
<dbReference type="GO" id="GO:0006886">
    <property type="term" value="P:intracellular protein transport"/>
    <property type="evidence" value="ECO:0007669"/>
    <property type="project" value="TreeGrafter"/>
</dbReference>
<keyword evidence="4" id="KW-1185">Reference proteome</keyword>
<organism evidence="3 4">
    <name type="scientific">Pararge aegeria aegeria</name>
    <dbReference type="NCBI Taxonomy" id="348720"/>
    <lineage>
        <taxon>Eukaryota</taxon>
        <taxon>Metazoa</taxon>
        <taxon>Ecdysozoa</taxon>
        <taxon>Arthropoda</taxon>
        <taxon>Hexapoda</taxon>
        <taxon>Insecta</taxon>
        <taxon>Pterygota</taxon>
        <taxon>Neoptera</taxon>
        <taxon>Endopterygota</taxon>
        <taxon>Lepidoptera</taxon>
        <taxon>Glossata</taxon>
        <taxon>Ditrysia</taxon>
        <taxon>Papilionoidea</taxon>
        <taxon>Nymphalidae</taxon>
        <taxon>Satyrinae</taxon>
        <taxon>Satyrini</taxon>
        <taxon>Parargina</taxon>
        <taxon>Pararge</taxon>
    </lineage>
</organism>